<dbReference type="Pfam" id="PF14398">
    <property type="entry name" value="ATPgrasp_YheCD"/>
    <property type="match status" value="1"/>
</dbReference>
<evidence type="ECO:0000313" key="1">
    <source>
        <dbReference type="EMBL" id="MED5016834.1"/>
    </source>
</evidence>
<dbReference type="Proteomes" id="UP001343257">
    <property type="component" value="Unassembled WGS sequence"/>
</dbReference>
<reference evidence="1 2" key="1">
    <citation type="submission" date="2023-03" db="EMBL/GenBank/DDBJ databases">
        <title>Bacillus Genome Sequencing.</title>
        <authorList>
            <person name="Dunlap C."/>
        </authorList>
    </citation>
    <scope>NUCLEOTIDE SEQUENCE [LARGE SCALE GENOMIC DNA]</scope>
    <source>
        <strain evidence="1 2">NRS-52</strain>
    </source>
</reference>
<protein>
    <submittedName>
        <fullName evidence="1">YheC/YheD family protein</fullName>
    </submittedName>
</protein>
<accession>A0ABU6PR11</accession>
<proteinExistence type="predicted"/>
<keyword evidence="2" id="KW-1185">Reference proteome</keyword>
<dbReference type="SUPFAM" id="SSF56059">
    <property type="entry name" value="Glutathione synthetase ATP-binding domain-like"/>
    <property type="match status" value="1"/>
</dbReference>
<dbReference type="InterPro" id="IPR026838">
    <property type="entry name" value="YheC/D"/>
</dbReference>
<organism evidence="1 2">
    <name type="scientific">Paenibacillus chibensis</name>
    <dbReference type="NCBI Taxonomy" id="59846"/>
    <lineage>
        <taxon>Bacteria</taxon>
        <taxon>Bacillati</taxon>
        <taxon>Bacillota</taxon>
        <taxon>Bacilli</taxon>
        <taxon>Bacillales</taxon>
        <taxon>Paenibacillaceae</taxon>
        <taxon>Paenibacillus</taxon>
    </lineage>
</organism>
<sequence>MPVPVLGILTLYLNDKKVLEEKAVYQKMIVEGRKIGLDIYVFTPMDVNDSKRRIFAMEYDAKKGTWGRSWRHFPDMIYDRCRIQKGYRFSQLIEFRRRYSHLLFLNKPLRNKWTIYEVLSRRPEFRKYLPETHLYQGLSDVHQMMKKKAVVYLKPINGTGGRGILRVERLKDRHQYYIQGRNQERKIITPQKIHVSRLGAILNSWHMKERYLVQEGIPVDLPDGRVHDYRMLVQKNAEGNWQLTGIAGRVGAPRSVTSNLHGGGHAVSMNVILEKWIDNEENRAKVRRNCEELGIGVAAYLERQYGALCELALDLAINRKGEIYLLEVNPKPAREVFSQIGDAELYRQAIVRPLEYAAWLYNQKKEAPKTNQPQ</sequence>
<comment type="caution">
    <text evidence="1">The sequence shown here is derived from an EMBL/GenBank/DDBJ whole genome shotgun (WGS) entry which is preliminary data.</text>
</comment>
<name>A0ABU6PR11_9BACL</name>
<gene>
    <name evidence="1" type="ORF">P9847_05895</name>
</gene>
<dbReference type="Gene3D" id="3.30.470.20">
    <property type="entry name" value="ATP-grasp fold, B domain"/>
    <property type="match status" value="1"/>
</dbReference>
<dbReference type="RefSeq" id="WP_328276182.1">
    <property type="nucleotide sequence ID" value="NZ_JARTLD010000014.1"/>
</dbReference>
<evidence type="ECO:0000313" key="2">
    <source>
        <dbReference type="Proteomes" id="UP001343257"/>
    </source>
</evidence>
<dbReference type="EMBL" id="JARTLD010000014">
    <property type="protein sequence ID" value="MED5016834.1"/>
    <property type="molecule type" value="Genomic_DNA"/>
</dbReference>